<evidence type="ECO:0000259" key="2">
    <source>
        <dbReference type="PROSITE" id="PS50989"/>
    </source>
</evidence>
<dbReference type="OrthoDB" id="9803706at2"/>
<organism evidence="3 4">
    <name type="scientific">Streptomyces smaragdinus</name>
    <dbReference type="NCBI Taxonomy" id="2585196"/>
    <lineage>
        <taxon>Bacteria</taxon>
        <taxon>Bacillati</taxon>
        <taxon>Actinomycetota</taxon>
        <taxon>Actinomycetes</taxon>
        <taxon>Kitasatosporales</taxon>
        <taxon>Streptomycetaceae</taxon>
        <taxon>Streptomyces</taxon>
    </lineage>
</organism>
<dbReference type="Pfam" id="PF01039">
    <property type="entry name" value="Carboxyl_trans"/>
    <property type="match status" value="1"/>
</dbReference>
<dbReference type="Proteomes" id="UP000466345">
    <property type="component" value="Unassembled WGS sequence"/>
</dbReference>
<dbReference type="RefSeq" id="WP_153455421.1">
    <property type="nucleotide sequence ID" value="NZ_WEGJ01000022.1"/>
</dbReference>
<dbReference type="PANTHER" id="PTHR43842:SF2">
    <property type="entry name" value="PROPIONYL-COA CARBOXYLASE BETA CHAIN, MITOCHONDRIAL"/>
    <property type="match status" value="1"/>
</dbReference>
<accession>A0A7K0CNK0</accession>
<dbReference type="PROSITE" id="PS50989">
    <property type="entry name" value="COA_CT_CTER"/>
    <property type="match status" value="1"/>
</dbReference>
<gene>
    <name evidence="3" type="primary">pccB_2</name>
    <name evidence="3" type="ORF">SRB5_47700</name>
</gene>
<dbReference type="InterPro" id="IPR051047">
    <property type="entry name" value="AccD/PCCB"/>
</dbReference>
<name>A0A7K0CNK0_9ACTN</name>
<feature type="domain" description="CoA carboxyltransferase N-terminal" evidence="1">
    <location>
        <begin position="17"/>
        <end position="276"/>
    </location>
</feature>
<feature type="domain" description="CoA carboxyltransferase C-terminal" evidence="2">
    <location>
        <begin position="280"/>
        <end position="515"/>
    </location>
</feature>
<dbReference type="InterPro" id="IPR029045">
    <property type="entry name" value="ClpP/crotonase-like_dom_sf"/>
</dbReference>
<evidence type="ECO:0000259" key="1">
    <source>
        <dbReference type="PROSITE" id="PS50980"/>
    </source>
</evidence>
<dbReference type="AlphaFoldDB" id="A0A7K0CNK0"/>
<dbReference type="InterPro" id="IPR011763">
    <property type="entry name" value="COA_CT_C"/>
</dbReference>
<evidence type="ECO:0000313" key="3">
    <source>
        <dbReference type="EMBL" id="MQY14602.1"/>
    </source>
</evidence>
<dbReference type="SUPFAM" id="SSF52096">
    <property type="entry name" value="ClpP/crotonase"/>
    <property type="match status" value="2"/>
</dbReference>
<dbReference type="InterPro" id="IPR011762">
    <property type="entry name" value="COA_CT_N"/>
</dbReference>
<dbReference type="Gene3D" id="3.90.226.10">
    <property type="entry name" value="2-enoyl-CoA Hydratase, Chain A, domain 1"/>
    <property type="match status" value="2"/>
</dbReference>
<keyword evidence="4" id="KW-1185">Reference proteome</keyword>
<dbReference type="PANTHER" id="PTHR43842">
    <property type="entry name" value="PROPIONYL-COA CARBOXYLASE BETA CHAIN"/>
    <property type="match status" value="1"/>
</dbReference>
<dbReference type="PROSITE" id="PS50980">
    <property type="entry name" value="COA_CT_NTER"/>
    <property type="match status" value="1"/>
</dbReference>
<sequence>MADVREPTATRARAAGLSDAEVRLAELAWIRDEITHGPDAEATERQHARGKLTARERINLLLDDGSFTEVEPMRRHRAAGFGLERNRPYTDGVVTGWGTVHGRSVFVYAHDFRIFGGALGEAHAEKIHKVMDLAAAAGAPLVGLCDGAGARIQEGVTALAGYGGIFSRNTRSSGVIPQISVVVGPCAGGAAYSPALTDFVFMVHNVSQMCITGPDVVEAVTGSRTTLDELGGADVHARKTGVAGFVYENEESCLEEVRFLLSLLPSNNRELPPVVETADPPDRSCERLRDLVPADPQAAYDMRAVIAEVVDEGEFFEVHEAWAENVICALARLDGHVVGIVANQPQTLAGVLNIHAAEKAARFVTICDAFSIPLVTLVDVPGFLPGIDEEHGGIIRHGAKLLYAYCNATVPRVSLVLRKAYGGAYIVMDSRAIGADLAFAWPTNEIAVMGAEGAANIVFRREIAASDQPEATRERLVEQYKSELMHPYYAAARGLIDNVIDPAETRTVLIRSLAVLRTKHADLPSRKHGIPPL</sequence>
<protein>
    <submittedName>
        <fullName evidence="3">Propionyl-CoA carboxylase beta chain</fullName>
        <ecNumber evidence="3">6.4.1.3</ecNumber>
    </submittedName>
</protein>
<comment type="caution">
    <text evidence="3">The sequence shown here is derived from an EMBL/GenBank/DDBJ whole genome shotgun (WGS) entry which is preliminary data.</text>
</comment>
<proteinExistence type="predicted"/>
<dbReference type="GO" id="GO:0009317">
    <property type="term" value="C:acetyl-CoA carboxylase complex"/>
    <property type="evidence" value="ECO:0007669"/>
    <property type="project" value="TreeGrafter"/>
</dbReference>
<dbReference type="EC" id="6.4.1.3" evidence="3"/>
<keyword evidence="3" id="KW-0436">Ligase</keyword>
<reference evidence="3 4" key="1">
    <citation type="submission" date="2019-10" db="EMBL/GenBank/DDBJ databases">
        <title>Streptomyces smaragdinus sp. nov. and Streptomyces fabii sp. nov., isolated from the gut of fungus growing-termite Macrotermes natalensis.</title>
        <authorList>
            <person name="Schwitalla J."/>
            <person name="Benndorf R."/>
            <person name="Martin K."/>
            <person name="De Beer W."/>
            <person name="Kaster A.-K."/>
            <person name="Vollmers J."/>
            <person name="Poulsen M."/>
            <person name="Beemelmanns C."/>
        </authorList>
    </citation>
    <scope>NUCLEOTIDE SEQUENCE [LARGE SCALE GENOMIC DNA]</scope>
    <source>
        <strain evidence="3 4">RB5</strain>
    </source>
</reference>
<evidence type="ECO:0000313" key="4">
    <source>
        <dbReference type="Proteomes" id="UP000466345"/>
    </source>
</evidence>
<dbReference type="EMBL" id="WEGJ01000022">
    <property type="protein sequence ID" value="MQY14602.1"/>
    <property type="molecule type" value="Genomic_DNA"/>
</dbReference>
<dbReference type="InterPro" id="IPR034733">
    <property type="entry name" value="AcCoA_carboxyl_beta"/>
</dbReference>
<dbReference type="GO" id="GO:0004658">
    <property type="term" value="F:propionyl-CoA carboxylase activity"/>
    <property type="evidence" value="ECO:0007669"/>
    <property type="project" value="UniProtKB-EC"/>
</dbReference>